<dbReference type="Proteomes" id="UP000033058">
    <property type="component" value="Chromosome"/>
</dbReference>
<dbReference type="PROSITE" id="PS51186">
    <property type="entry name" value="GNAT"/>
    <property type="match status" value="1"/>
</dbReference>
<protein>
    <submittedName>
        <fullName evidence="4">N-acetylglutamate synthase</fullName>
        <ecNumber evidence="4">2.3.1.1</ecNumber>
    </submittedName>
</protein>
<dbReference type="InterPro" id="IPR050680">
    <property type="entry name" value="YpeA/RimI_acetyltransf"/>
</dbReference>
<dbReference type="Gene3D" id="3.40.630.30">
    <property type="match status" value="1"/>
</dbReference>
<dbReference type="SUPFAM" id="SSF55729">
    <property type="entry name" value="Acyl-CoA N-acyltransferases (Nat)"/>
    <property type="match status" value="1"/>
</dbReference>
<sequence>MTEIQIRKAEKKDLLSIQRLLSTYFLDMENLGPEDFILAEMGGKITGCAAPVRGTYGDRNFLEIHSIAVHPNFRGKGIGKRLIDYIINTLKDPDNSDNPVCELYVRTGSPGFFEKLGFIRLPDTDKLHLWAECKNCEHFEGCTQHAMKYSRSVNYH</sequence>
<dbReference type="GeneID" id="24852874"/>
<accession>A0A0E3Q0Y6</accession>
<dbReference type="PATRIC" id="fig|1434117.4.peg.3888"/>
<dbReference type="HOGENOM" id="CLU_119519_1_0_2"/>
<feature type="domain" description="N-acetyltransferase" evidence="3">
    <location>
        <begin position="4"/>
        <end position="136"/>
    </location>
</feature>
<evidence type="ECO:0000313" key="4">
    <source>
        <dbReference type="EMBL" id="AKB42063.1"/>
    </source>
</evidence>
<dbReference type="CDD" id="cd04301">
    <property type="entry name" value="NAT_SF"/>
    <property type="match status" value="1"/>
</dbReference>
<name>A0A0E3Q0Y6_METMZ</name>
<reference evidence="4 5" key="1">
    <citation type="submission" date="2014-07" db="EMBL/GenBank/DDBJ databases">
        <title>Methanogenic archaea and the global carbon cycle.</title>
        <authorList>
            <person name="Henriksen J.R."/>
            <person name="Luke J."/>
            <person name="Reinhart S."/>
            <person name="Benedict M.N."/>
            <person name="Youngblut N.D."/>
            <person name="Metcalf M.E."/>
            <person name="Whitaker R.J."/>
            <person name="Metcalf W.W."/>
        </authorList>
    </citation>
    <scope>NUCLEOTIDE SEQUENCE [LARGE SCALE GENOMIC DNA]</scope>
    <source>
        <strain evidence="4 5">WWM610</strain>
    </source>
</reference>
<dbReference type="EC" id="2.3.1.1" evidence="4"/>
<keyword evidence="2 4" id="KW-0012">Acyltransferase</keyword>
<dbReference type="PANTHER" id="PTHR43420">
    <property type="entry name" value="ACETYLTRANSFERASE"/>
    <property type="match status" value="1"/>
</dbReference>
<evidence type="ECO:0000313" key="5">
    <source>
        <dbReference type="Proteomes" id="UP000033058"/>
    </source>
</evidence>
<evidence type="ECO:0000256" key="1">
    <source>
        <dbReference type="ARBA" id="ARBA00022679"/>
    </source>
</evidence>
<dbReference type="EMBL" id="CP009509">
    <property type="protein sequence ID" value="AKB42063.1"/>
    <property type="molecule type" value="Genomic_DNA"/>
</dbReference>
<evidence type="ECO:0000256" key="2">
    <source>
        <dbReference type="ARBA" id="ARBA00023315"/>
    </source>
</evidence>
<keyword evidence="1 4" id="KW-0808">Transferase</keyword>
<gene>
    <name evidence="4" type="ORF">MSMAW_3072</name>
</gene>
<dbReference type="RefSeq" id="WP_011033465.1">
    <property type="nucleotide sequence ID" value="NZ_CP009509.1"/>
</dbReference>
<dbReference type="InterPro" id="IPR016181">
    <property type="entry name" value="Acyl_CoA_acyltransferase"/>
</dbReference>
<evidence type="ECO:0000259" key="3">
    <source>
        <dbReference type="PROSITE" id="PS51186"/>
    </source>
</evidence>
<dbReference type="InterPro" id="IPR000182">
    <property type="entry name" value="GNAT_dom"/>
</dbReference>
<dbReference type="GO" id="GO:0016747">
    <property type="term" value="F:acyltransferase activity, transferring groups other than amino-acyl groups"/>
    <property type="evidence" value="ECO:0007669"/>
    <property type="project" value="InterPro"/>
</dbReference>
<proteinExistence type="predicted"/>
<organism evidence="4 5">
    <name type="scientific">Methanosarcina mazei WWM610</name>
    <dbReference type="NCBI Taxonomy" id="1434117"/>
    <lineage>
        <taxon>Archaea</taxon>
        <taxon>Methanobacteriati</taxon>
        <taxon>Methanobacteriota</taxon>
        <taxon>Stenosarchaea group</taxon>
        <taxon>Methanomicrobia</taxon>
        <taxon>Methanosarcinales</taxon>
        <taxon>Methanosarcinaceae</taxon>
        <taxon>Methanosarcina</taxon>
    </lineage>
</organism>
<dbReference type="AlphaFoldDB" id="A0A0E3Q0Y6"/>
<dbReference type="Pfam" id="PF13508">
    <property type="entry name" value="Acetyltransf_7"/>
    <property type="match status" value="1"/>
</dbReference>